<evidence type="ECO:0000256" key="3">
    <source>
        <dbReference type="ARBA" id="ARBA00006729"/>
    </source>
</evidence>
<evidence type="ECO:0000313" key="13">
    <source>
        <dbReference type="WBParaSite" id="SCUD_0000141001-mRNA-1"/>
    </source>
</evidence>
<dbReference type="InterPro" id="IPR004551">
    <property type="entry name" value="Dphthn_synthase"/>
</dbReference>
<keyword evidence="5" id="KW-0489">Methyltransferase</keyword>
<protein>
    <recommendedName>
        <fullName evidence="4">diphthine methyl ester synthase</fullName>
        <ecNumber evidence="4">2.1.1.314</ecNumber>
    </recommendedName>
</protein>
<feature type="binding site" evidence="9">
    <location>
        <position position="261"/>
    </location>
    <ligand>
        <name>S-adenosyl-L-methionine</name>
        <dbReference type="ChEBI" id="CHEBI:59789"/>
    </ligand>
</feature>
<dbReference type="FunFam" id="3.30.950.10:FF:000004">
    <property type="entry name" value="Diphthine synthase putative"/>
    <property type="match status" value="1"/>
</dbReference>
<dbReference type="EC" id="2.1.1.314" evidence="4"/>
<dbReference type="UniPathway" id="UPA00559"/>
<feature type="binding site" evidence="9">
    <location>
        <position position="86"/>
    </location>
    <ligand>
        <name>S-adenosyl-L-methionine</name>
        <dbReference type="ChEBI" id="CHEBI:59789"/>
    </ligand>
</feature>
<keyword evidence="6" id="KW-0808">Transferase</keyword>
<evidence type="ECO:0000313" key="12">
    <source>
        <dbReference type="Proteomes" id="UP000279833"/>
    </source>
</evidence>
<feature type="binding site" evidence="9">
    <location>
        <position position="227"/>
    </location>
    <ligand>
        <name>S-adenosyl-L-methionine</name>
        <dbReference type="ChEBI" id="CHEBI:59789"/>
    </ligand>
</feature>
<dbReference type="PANTHER" id="PTHR10882:SF0">
    <property type="entry name" value="DIPHTHINE METHYL ESTER SYNTHASE"/>
    <property type="match status" value="1"/>
</dbReference>
<comment type="catalytic activity">
    <reaction evidence="8">
        <text>2-[(3S)-amino-3-carboxypropyl]-L-histidyl-[translation elongation factor 2] + 4 S-adenosyl-L-methionine = diphthine methyl ester-[translation elongation factor 2] + 4 S-adenosyl-L-homocysteine + 3 H(+)</text>
        <dbReference type="Rhea" id="RHEA:42652"/>
        <dbReference type="Rhea" id="RHEA-COMP:9749"/>
        <dbReference type="Rhea" id="RHEA-COMP:10173"/>
        <dbReference type="ChEBI" id="CHEBI:15378"/>
        <dbReference type="ChEBI" id="CHEBI:57856"/>
        <dbReference type="ChEBI" id="CHEBI:59789"/>
        <dbReference type="ChEBI" id="CHEBI:73995"/>
        <dbReference type="ChEBI" id="CHEBI:79005"/>
        <dbReference type="EC" id="2.1.1.314"/>
    </reaction>
</comment>
<evidence type="ECO:0000256" key="4">
    <source>
        <dbReference type="ARBA" id="ARBA00011927"/>
    </source>
</evidence>
<comment type="function">
    <text evidence="1">S-adenosyl-L-methionine-dependent methyltransferase that catalyzes four methylations of the modified target histidine residue in translation elongation factor 2 (EF-2), to form an intermediate called diphthine methyl ester. The four successive methylation reactions represent the second step of diphthamide biosynthesis.</text>
</comment>
<evidence type="ECO:0000256" key="9">
    <source>
        <dbReference type="PIRSR" id="PIRSR036432-1"/>
    </source>
</evidence>
<gene>
    <name evidence="11" type="ORF">SCUD_LOCUS1411</name>
</gene>
<dbReference type="EMBL" id="UZAK01001129">
    <property type="protein sequence ID" value="VDO67498.1"/>
    <property type="molecule type" value="Genomic_DNA"/>
</dbReference>
<dbReference type="Gene3D" id="3.30.950.10">
    <property type="entry name" value="Methyltransferase, Cobalt-precorrin-4 Transmethylase, Domain 2"/>
    <property type="match status" value="1"/>
</dbReference>
<reference evidence="13" key="1">
    <citation type="submission" date="2016-06" db="UniProtKB">
        <authorList>
            <consortium name="WormBaseParasite"/>
        </authorList>
    </citation>
    <scope>IDENTIFICATION</scope>
</reference>
<dbReference type="PIRSF" id="PIRSF036432">
    <property type="entry name" value="Diphthine_synth"/>
    <property type="match status" value="1"/>
</dbReference>
<dbReference type="AlphaFoldDB" id="A0A183JFE3"/>
<evidence type="ECO:0000259" key="10">
    <source>
        <dbReference type="Pfam" id="PF00590"/>
    </source>
</evidence>
<proteinExistence type="inferred from homology"/>
<dbReference type="NCBIfam" id="TIGR00522">
    <property type="entry name" value="dph5"/>
    <property type="match status" value="1"/>
</dbReference>
<feature type="domain" description="Tetrapyrrole methylase" evidence="10">
    <location>
        <begin position="1"/>
        <end position="178"/>
    </location>
</feature>
<evidence type="ECO:0000256" key="8">
    <source>
        <dbReference type="ARBA" id="ARBA00048752"/>
    </source>
</evidence>
<comment type="pathway">
    <text evidence="2">Protein modification; peptidyl-diphthamide biosynthesis.</text>
</comment>
<dbReference type="GO" id="GO:0032259">
    <property type="term" value="P:methylation"/>
    <property type="evidence" value="ECO:0007669"/>
    <property type="project" value="UniProtKB-KW"/>
</dbReference>
<sequence>MLYLVGLGLGSFSDLTMKGYDVLKKCDYVYLDSYTSIFSEEEFKVLDISGKCILPADREFVEQSSEIIDRAKNHDVAFLVVGDPLGATTHSDIILRAVEKNISYQIIHNASVITAVGCCGLQLYNFGATVSIPLWDEFGHPESFYDRIIMNMRSGFHTLCLLDIKVKERSLENILRDRKVYEPSRFMSCCEAVHQIVDVSNSKADDQRSKGNTAVMTSCIVICLSRLGCDDQKIVVSTISNINEAYLNPGEKGFDFGNPPHSIIIPGLIHELESEFLVARYRANVGSQKFLPVFYTTRGNIENVLEAYRDAINLHNEIVRTMQPTLDHN</sequence>
<evidence type="ECO:0000256" key="7">
    <source>
        <dbReference type="ARBA" id="ARBA00022691"/>
    </source>
</evidence>
<dbReference type="Proteomes" id="UP000279833">
    <property type="component" value="Unassembled WGS sequence"/>
</dbReference>
<dbReference type="InterPro" id="IPR000878">
    <property type="entry name" value="4pyrrol_Mease"/>
</dbReference>
<dbReference type="Gene3D" id="3.40.1010.10">
    <property type="entry name" value="Cobalt-precorrin-4 Transmethylase, Domain 1"/>
    <property type="match status" value="1"/>
</dbReference>
<feature type="binding site" evidence="9">
    <location>
        <position position="9"/>
    </location>
    <ligand>
        <name>S-adenosyl-L-methionine</name>
        <dbReference type="ChEBI" id="CHEBI:59789"/>
    </ligand>
</feature>
<feature type="binding site" evidence="9">
    <location>
        <begin position="111"/>
        <end position="112"/>
    </location>
    <ligand>
        <name>S-adenosyl-L-methionine</name>
        <dbReference type="ChEBI" id="CHEBI:59789"/>
    </ligand>
</feature>
<dbReference type="InterPro" id="IPR035996">
    <property type="entry name" value="4pyrrol_Methylase_sf"/>
</dbReference>
<dbReference type="PANTHER" id="PTHR10882">
    <property type="entry name" value="DIPHTHINE SYNTHASE"/>
    <property type="match status" value="1"/>
</dbReference>
<dbReference type="InterPro" id="IPR014777">
    <property type="entry name" value="4pyrrole_Mease_sub1"/>
</dbReference>
<keyword evidence="12" id="KW-1185">Reference proteome</keyword>
<dbReference type="CDD" id="cd11647">
    <property type="entry name" value="DHP5_DphB"/>
    <property type="match status" value="1"/>
</dbReference>
<dbReference type="STRING" id="6186.A0A183JFE3"/>
<evidence type="ECO:0000256" key="1">
    <source>
        <dbReference type="ARBA" id="ARBA00004006"/>
    </source>
</evidence>
<comment type="similarity">
    <text evidence="3">Belongs to the diphthine synthase family.</text>
</comment>
<dbReference type="WBParaSite" id="SCUD_0000141001-mRNA-1">
    <property type="protein sequence ID" value="SCUD_0000141001-mRNA-1"/>
    <property type="gene ID" value="SCUD_0000141001"/>
</dbReference>
<evidence type="ECO:0000256" key="6">
    <source>
        <dbReference type="ARBA" id="ARBA00022679"/>
    </source>
</evidence>
<accession>A0A183JFE3</accession>
<dbReference type="GO" id="GO:0017183">
    <property type="term" value="P:protein histidyl modification to diphthamide"/>
    <property type="evidence" value="ECO:0007669"/>
    <property type="project" value="UniProtKB-UniPathway"/>
</dbReference>
<dbReference type="SUPFAM" id="SSF53790">
    <property type="entry name" value="Tetrapyrrole methylase"/>
    <property type="match status" value="1"/>
</dbReference>
<name>A0A183JFE3_9TREM</name>
<dbReference type="InterPro" id="IPR014776">
    <property type="entry name" value="4pyrrole_Mease_sub2"/>
</dbReference>
<reference evidence="11 12" key="2">
    <citation type="submission" date="2018-11" db="EMBL/GenBank/DDBJ databases">
        <authorList>
            <consortium name="Pathogen Informatics"/>
        </authorList>
    </citation>
    <scope>NUCLEOTIDE SEQUENCE [LARGE SCALE GENOMIC DNA]</scope>
    <source>
        <strain evidence="11">Dakar</strain>
        <strain evidence="12">Dakar, Senegal</strain>
    </source>
</reference>
<evidence type="ECO:0000256" key="5">
    <source>
        <dbReference type="ARBA" id="ARBA00022603"/>
    </source>
</evidence>
<keyword evidence="7 9" id="KW-0949">S-adenosyl-L-methionine</keyword>
<feature type="binding site" evidence="9">
    <location>
        <position position="83"/>
    </location>
    <ligand>
        <name>S-adenosyl-L-methionine</name>
        <dbReference type="ChEBI" id="CHEBI:59789"/>
    </ligand>
</feature>
<evidence type="ECO:0000256" key="2">
    <source>
        <dbReference type="ARBA" id="ARBA00005156"/>
    </source>
</evidence>
<dbReference type="Pfam" id="PF00590">
    <property type="entry name" value="TP_methylase"/>
    <property type="match status" value="1"/>
</dbReference>
<evidence type="ECO:0000313" key="11">
    <source>
        <dbReference type="EMBL" id="VDO67498.1"/>
    </source>
</evidence>
<organism evidence="13">
    <name type="scientific">Schistosoma curassoni</name>
    <dbReference type="NCBI Taxonomy" id="6186"/>
    <lineage>
        <taxon>Eukaryota</taxon>
        <taxon>Metazoa</taxon>
        <taxon>Spiralia</taxon>
        <taxon>Lophotrochozoa</taxon>
        <taxon>Platyhelminthes</taxon>
        <taxon>Trematoda</taxon>
        <taxon>Digenea</taxon>
        <taxon>Strigeidida</taxon>
        <taxon>Schistosomatoidea</taxon>
        <taxon>Schistosomatidae</taxon>
        <taxon>Schistosoma</taxon>
    </lineage>
</organism>
<dbReference type="GO" id="GO:0141133">
    <property type="term" value="F:diphthine methyl ester synthase activity"/>
    <property type="evidence" value="ECO:0007669"/>
    <property type="project" value="UniProtKB-EC"/>
</dbReference>
<feature type="binding site" evidence="9">
    <location>
        <position position="162"/>
    </location>
    <ligand>
        <name>S-adenosyl-L-methionine</name>
        <dbReference type="ChEBI" id="CHEBI:59789"/>
    </ligand>
</feature>
<dbReference type="OrthoDB" id="2516at2759"/>